<dbReference type="RefSeq" id="WP_353947444.1">
    <property type="nucleotide sequence ID" value="NZ_CP159510.1"/>
</dbReference>
<evidence type="ECO:0000256" key="1">
    <source>
        <dbReference type="ARBA" id="ARBA00006068"/>
    </source>
</evidence>
<gene>
    <name evidence="5" type="ORF">ABNN70_07730</name>
</gene>
<keyword evidence="3" id="KW-0812">Transmembrane</keyword>
<sequence>MTVSRHINRQNNKRRRRRKTLLIILAVFVVLAGCAATYGVYLTKKLQNVTDHAQNQLTRGDKSDLRTEQVDPVKDNFSILFLGIDKRENEPARSDAMVLATFNHGSNKVKMVSIPRDSKVQIVDPTGTRDYGISKITHAHAYGDANDNQGVDYTVATVEKLFDIPVDYYVQVDFKAFVKIINALGGVKMDVPVRLVTQNSKDKTGNDAIVLEPGMQTLNGEQALSVVRNRKSPGSGGDFGRGLRQMEMIEAIVKKSTQLSSVTKYGNMIDSLNGHFQTNLTFGQLLSLRKYAGSLSSIDSMQLKGTDDSSTGVYYYTLDQSYLQEVSSELQNQLGVTPTATDGAGSDADPSDDPTGQSRAASPKATH</sequence>
<dbReference type="PROSITE" id="PS51257">
    <property type="entry name" value="PROKAR_LIPOPROTEIN"/>
    <property type="match status" value="1"/>
</dbReference>
<dbReference type="PANTHER" id="PTHR33392">
    <property type="entry name" value="POLYISOPRENYL-TEICHOIC ACID--PEPTIDOGLYCAN TEICHOIC ACID TRANSFERASE TAGU"/>
    <property type="match status" value="1"/>
</dbReference>
<dbReference type="EMBL" id="CP159510">
    <property type="protein sequence ID" value="XCJ15627.1"/>
    <property type="molecule type" value="Genomic_DNA"/>
</dbReference>
<name>A0AAU8IBP0_9BACL</name>
<dbReference type="NCBIfam" id="TIGR00350">
    <property type="entry name" value="lytR_cpsA_psr"/>
    <property type="match status" value="1"/>
</dbReference>
<feature type="transmembrane region" description="Helical" evidence="3">
    <location>
        <begin position="21"/>
        <end position="41"/>
    </location>
</feature>
<evidence type="ECO:0000313" key="5">
    <source>
        <dbReference type="EMBL" id="XCJ15627.1"/>
    </source>
</evidence>
<reference evidence="5" key="1">
    <citation type="submission" date="2024-06" db="EMBL/GenBank/DDBJ databases">
        <authorList>
            <person name="Fan A."/>
            <person name="Zhang F.Y."/>
            <person name="Zhang L."/>
        </authorList>
    </citation>
    <scope>NUCLEOTIDE SEQUENCE</scope>
    <source>
        <strain evidence="5">Y61</strain>
    </source>
</reference>
<dbReference type="InterPro" id="IPR050922">
    <property type="entry name" value="LytR/CpsA/Psr_CW_biosynth"/>
</dbReference>
<dbReference type="Pfam" id="PF03816">
    <property type="entry name" value="LytR_cpsA_psr"/>
    <property type="match status" value="1"/>
</dbReference>
<accession>A0AAU8IBP0</accession>
<keyword evidence="3" id="KW-1133">Transmembrane helix</keyword>
<dbReference type="PANTHER" id="PTHR33392:SF3">
    <property type="entry name" value="POLYISOPRENYL-TEICHOIC ACID--PEPTIDOGLYCAN TEICHOIC ACID TRANSFERASE TAGT"/>
    <property type="match status" value="1"/>
</dbReference>
<feature type="domain" description="Cell envelope-related transcriptional attenuator" evidence="4">
    <location>
        <begin position="93"/>
        <end position="256"/>
    </location>
</feature>
<dbReference type="Gene3D" id="3.40.630.190">
    <property type="entry name" value="LCP protein"/>
    <property type="match status" value="1"/>
</dbReference>
<evidence type="ECO:0000256" key="3">
    <source>
        <dbReference type="SAM" id="Phobius"/>
    </source>
</evidence>
<dbReference type="InterPro" id="IPR004474">
    <property type="entry name" value="LytR_CpsA_psr"/>
</dbReference>
<comment type="similarity">
    <text evidence="1">Belongs to the LytR/CpsA/Psr (LCP) family.</text>
</comment>
<protein>
    <submittedName>
        <fullName evidence="5">LCP family protein</fullName>
    </submittedName>
</protein>
<keyword evidence="3" id="KW-0472">Membrane</keyword>
<proteinExistence type="inferred from homology"/>
<dbReference type="AlphaFoldDB" id="A0AAU8IBP0"/>
<feature type="compositionally biased region" description="Low complexity" evidence="2">
    <location>
        <begin position="337"/>
        <end position="356"/>
    </location>
</feature>
<feature type="region of interest" description="Disordered" evidence="2">
    <location>
        <begin position="330"/>
        <end position="367"/>
    </location>
</feature>
<evidence type="ECO:0000256" key="2">
    <source>
        <dbReference type="SAM" id="MobiDB-lite"/>
    </source>
</evidence>
<evidence type="ECO:0000259" key="4">
    <source>
        <dbReference type="Pfam" id="PF03816"/>
    </source>
</evidence>
<organism evidence="5">
    <name type="scientific">Sporolactobacillus sp. Y61</name>
    <dbReference type="NCBI Taxonomy" id="3160863"/>
    <lineage>
        <taxon>Bacteria</taxon>
        <taxon>Bacillati</taxon>
        <taxon>Bacillota</taxon>
        <taxon>Bacilli</taxon>
        <taxon>Bacillales</taxon>
        <taxon>Sporolactobacillaceae</taxon>
        <taxon>Sporolactobacillus</taxon>
    </lineage>
</organism>